<keyword evidence="2" id="KW-1185">Reference proteome</keyword>
<name>A0A5B7JMW1_PORTR</name>
<protein>
    <submittedName>
        <fullName evidence="1">Uncharacterized protein</fullName>
    </submittedName>
</protein>
<gene>
    <name evidence="1" type="ORF">E2C01_091186</name>
</gene>
<accession>A0A5B7JMW1</accession>
<evidence type="ECO:0000313" key="2">
    <source>
        <dbReference type="Proteomes" id="UP000324222"/>
    </source>
</evidence>
<comment type="caution">
    <text evidence="1">The sequence shown here is derived from an EMBL/GenBank/DDBJ whole genome shotgun (WGS) entry which is preliminary data.</text>
</comment>
<dbReference type="AlphaFoldDB" id="A0A5B7JMW1"/>
<organism evidence="1 2">
    <name type="scientific">Portunus trituberculatus</name>
    <name type="common">Swimming crab</name>
    <name type="synonym">Neptunus trituberculatus</name>
    <dbReference type="NCBI Taxonomy" id="210409"/>
    <lineage>
        <taxon>Eukaryota</taxon>
        <taxon>Metazoa</taxon>
        <taxon>Ecdysozoa</taxon>
        <taxon>Arthropoda</taxon>
        <taxon>Crustacea</taxon>
        <taxon>Multicrustacea</taxon>
        <taxon>Malacostraca</taxon>
        <taxon>Eumalacostraca</taxon>
        <taxon>Eucarida</taxon>
        <taxon>Decapoda</taxon>
        <taxon>Pleocyemata</taxon>
        <taxon>Brachyura</taxon>
        <taxon>Eubrachyura</taxon>
        <taxon>Portunoidea</taxon>
        <taxon>Portunidae</taxon>
        <taxon>Portuninae</taxon>
        <taxon>Portunus</taxon>
    </lineage>
</organism>
<reference evidence="1 2" key="1">
    <citation type="submission" date="2019-05" db="EMBL/GenBank/DDBJ databases">
        <title>Another draft genome of Portunus trituberculatus and its Hox gene families provides insights of decapod evolution.</title>
        <authorList>
            <person name="Jeong J.-H."/>
            <person name="Song I."/>
            <person name="Kim S."/>
            <person name="Choi T."/>
            <person name="Kim D."/>
            <person name="Ryu S."/>
            <person name="Kim W."/>
        </authorList>
    </citation>
    <scope>NUCLEOTIDE SEQUENCE [LARGE SCALE GENOMIC DNA]</scope>
    <source>
        <tissue evidence="1">Muscle</tissue>
    </source>
</reference>
<proteinExistence type="predicted"/>
<evidence type="ECO:0000313" key="1">
    <source>
        <dbReference type="EMBL" id="MPC95955.1"/>
    </source>
</evidence>
<dbReference type="Proteomes" id="UP000324222">
    <property type="component" value="Unassembled WGS sequence"/>
</dbReference>
<dbReference type="EMBL" id="VSRR010104090">
    <property type="protein sequence ID" value="MPC95955.1"/>
    <property type="molecule type" value="Genomic_DNA"/>
</dbReference>
<sequence>MPEMLLTVSFLSEFWSFLSSVAEERWTTFFLRRALPFPPIRTCCCNLASFSAFILLWGRKGDGRVEVKVMPGKVITTTTTTTITTATTTTTTIFGKGGQVKL</sequence>